<dbReference type="CDD" id="cd03784">
    <property type="entry name" value="GT1_Gtf-like"/>
    <property type="match status" value="1"/>
</dbReference>
<evidence type="ECO:0000256" key="5">
    <source>
        <dbReference type="RuleBase" id="RU362057"/>
    </source>
</evidence>
<accession>A0A699K0R4</accession>
<evidence type="ECO:0000259" key="6">
    <source>
        <dbReference type="Pfam" id="PF26168"/>
    </source>
</evidence>
<dbReference type="Pfam" id="PF26168">
    <property type="entry name" value="Glyco_transf_N"/>
    <property type="match status" value="1"/>
</dbReference>
<gene>
    <name evidence="7" type="ORF">Tci_637841</name>
    <name evidence="8" type="ORF">Tci_692112</name>
</gene>
<dbReference type="GO" id="GO:0016138">
    <property type="term" value="P:glycoside biosynthetic process"/>
    <property type="evidence" value="ECO:0007669"/>
    <property type="project" value="UniProtKB-ARBA"/>
</dbReference>
<evidence type="ECO:0000256" key="2">
    <source>
        <dbReference type="ARBA" id="ARBA00022676"/>
    </source>
</evidence>
<reference evidence="7" key="1">
    <citation type="journal article" date="2019" name="Sci. Rep.">
        <title>Draft genome of Tanacetum cinerariifolium, the natural source of mosquito coil.</title>
        <authorList>
            <person name="Yamashiro T."/>
            <person name="Shiraishi A."/>
            <person name="Satake H."/>
            <person name="Nakayama K."/>
        </authorList>
    </citation>
    <scope>NUCLEOTIDE SEQUENCE</scope>
</reference>
<evidence type="ECO:0000256" key="3">
    <source>
        <dbReference type="ARBA" id="ARBA00022679"/>
    </source>
</evidence>
<sequence length="474" mass="53477">MDQSQSEVCVVMVPFIAQGHLNQLLHLSRLISAYSLPVHFVCATSHTRQAKLRVHGWDPLMISNIHFHDYPIPSFHNPPPDPNATIRFPNHFLPSFKAIMHLREPFTNLIQNLSITATRVVIIHDYLMSSIVQDFVSVPNAEAYMFQSCSAFTAFWFHWEETRALKLDEETELLNAKLPSQEGCFTNEFFELIVSEDSSFKKIRSSGTLYDTSKVLEEKYLELLKHEDVTSGTKNNWAIGPFNPVTISDRKNTCPEANKLLSWLDKQESDSVIYVSFGTTVSLTDDEAKEIAIGLEGSGHKFIWVVREADRADIFDTEDVRKVELPEGYEEQVERLGFGVVVRGWAPQLEILGHSSTGGFMSHCGWNSCTEGISMGVPIAAWPMHSDQPRNAMLVTEVLGTGIYAREWAHRGEKVTSSKVAEVVRRLMGSEEGCRVRKKAAELGIMVRQSVEEGGVMRKELDAFVAHITREYVI</sequence>
<proteinExistence type="inferred from homology"/>
<keyword evidence="3 4" id="KW-0808">Transferase</keyword>
<dbReference type="FunFam" id="3.40.50.2000:FF:000060">
    <property type="entry name" value="Glycosyltransferase"/>
    <property type="match status" value="1"/>
</dbReference>
<feature type="domain" description="Glycosyltransferase N-terminal" evidence="6">
    <location>
        <begin position="7"/>
        <end position="244"/>
    </location>
</feature>
<dbReference type="GO" id="GO:0009690">
    <property type="term" value="P:cytokinin metabolic process"/>
    <property type="evidence" value="ECO:0007669"/>
    <property type="project" value="UniProtKB-ARBA"/>
</dbReference>
<dbReference type="InterPro" id="IPR002213">
    <property type="entry name" value="UDP_glucos_trans"/>
</dbReference>
<dbReference type="AlphaFoldDB" id="A0A699K0R4"/>
<name>A0A699K0R4_TANCI</name>
<dbReference type="EC" id="2.4.1.-" evidence="5"/>
<dbReference type="FunFam" id="3.40.50.2000:FF:000238">
    <property type="entry name" value="Glycosyltransferase"/>
    <property type="match status" value="1"/>
</dbReference>
<organism evidence="7">
    <name type="scientific">Tanacetum cinerariifolium</name>
    <name type="common">Dalmatian daisy</name>
    <name type="synonym">Chrysanthemum cinerariifolium</name>
    <dbReference type="NCBI Taxonomy" id="118510"/>
    <lineage>
        <taxon>Eukaryota</taxon>
        <taxon>Viridiplantae</taxon>
        <taxon>Streptophyta</taxon>
        <taxon>Embryophyta</taxon>
        <taxon>Tracheophyta</taxon>
        <taxon>Spermatophyta</taxon>
        <taxon>Magnoliopsida</taxon>
        <taxon>eudicotyledons</taxon>
        <taxon>Gunneridae</taxon>
        <taxon>Pentapetalae</taxon>
        <taxon>asterids</taxon>
        <taxon>campanulids</taxon>
        <taxon>Asterales</taxon>
        <taxon>Asteraceae</taxon>
        <taxon>Asteroideae</taxon>
        <taxon>Anthemideae</taxon>
        <taxon>Anthemidinae</taxon>
        <taxon>Tanacetum</taxon>
    </lineage>
</organism>
<comment type="caution">
    <text evidence="7">The sequence shown here is derived from an EMBL/GenBank/DDBJ whole genome shotgun (WGS) entry which is preliminary data.</text>
</comment>
<dbReference type="InterPro" id="IPR058980">
    <property type="entry name" value="Glyco_transf_N"/>
</dbReference>
<evidence type="ECO:0000313" key="8">
    <source>
        <dbReference type="EMBL" id="GFB20141.1"/>
    </source>
</evidence>
<dbReference type="PROSITE" id="PS00375">
    <property type="entry name" value="UDPGT"/>
    <property type="match status" value="1"/>
</dbReference>
<dbReference type="EMBL" id="BKCJ010574115">
    <property type="protein sequence ID" value="GFB20141.1"/>
    <property type="molecule type" value="Genomic_DNA"/>
</dbReference>
<dbReference type="Pfam" id="PF00201">
    <property type="entry name" value="UDPGT"/>
    <property type="match status" value="1"/>
</dbReference>
<dbReference type="EMBL" id="BKCJ010463584">
    <property type="protein sequence ID" value="GFA65869.1"/>
    <property type="molecule type" value="Genomic_DNA"/>
</dbReference>
<dbReference type="PANTHER" id="PTHR48044">
    <property type="entry name" value="GLYCOSYLTRANSFERASE"/>
    <property type="match status" value="1"/>
</dbReference>
<evidence type="ECO:0000313" key="7">
    <source>
        <dbReference type="EMBL" id="GFA65869.1"/>
    </source>
</evidence>
<dbReference type="Gene3D" id="3.40.50.2000">
    <property type="entry name" value="Glycogen Phosphorylase B"/>
    <property type="match status" value="2"/>
</dbReference>
<protein>
    <recommendedName>
        <fullName evidence="5">Glycosyltransferase</fullName>
        <ecNumber evidence="5">2.4.1.-</ecNumber>
    </recommendedName>
</protein>
<evidence type="ECO:0000256" key="4">
    <source>
        <dbReference type="RuleBase" id="RU003718"/>
    </source>
</evidence>
<dbReference type="InterPro" id="IPR035595">
    <property type="entry name" value="UDP_glycos_trans_CS"/>
</dbReference>
<dbReference type="PANTHER" id="PTHR48044:SF49">
    <property type="entry name" value="TRANS-ZEATIN O-BETA-D-GLUCOSYLTRANSFERASE"/>
    <property type="match status" value="1"/>
</dbReference>
<comment type="similarity">
    <text evidence="1 4">Belongs to the UDP-glycosyltransferase family.</text>
</comment>
<dbReference type="GO" id="GO:0050404">
    <property type="term" value="F:zeatin O-beta-D-xylosyltransferase activity"/>
    <property type="evidence" value="ECO:0007669"/>
    <property type="project" value="UniProtKB-ARBA"/>
</dbReference>
<evidence type="ECO:0000256" key="1">
    <source>
        <dbReference type="ARBA" id="ARBA00009995"/>
    </source>
</evidence>
<keyword evidence="2 4" id="KW-0328">Glycosyltransferase</keyword>
<dbReference type="SUPFAM" id="SSF53756">
    <property type="entry name" value="UDP-Glycosyltransferase/glycogen phosphorylase"/>
    <property type="match status" value="1"/>
</dbReference>